<dbReference type="OrthoDB" id="3390659at2"/>
<organism evidence="1 2">
    <name type="scientific">Micromonospora nigra</name>
    <dbReference type="NCBI Taxonomy" id="145857"/>
    <lineage>
        <taxon>Bacteria</taxon>
        <taxon>Bacillati</taxon>
        <taxon>Actinomycetota</taxon>
        <taxon>Actinomycetes</taxon>
        <taxon>Micromonosporales</taxon>
        <taxon>Micromonosporaceae</taxon>
        <taxon>Micromonospora</taxon>
    </lineage>
</organism>
<dbReference type="EMBL" id="FMHT01000003">
    <property type="protein sequence ID" value="SCL14854.1"/>
    <property type="molecule type" value="Genomic_DNA"/>
</dbReference>
<keyword evidence="2" id="KW-1185">Reference proteome</keyword>
<dbReference type="Proteomes" id="UP000199699">
    <property type="component" value="Unassembled WGS sequence"/>
</dbReference>
<name>A0A1C6RCG9_9ACTN</name>
<dbReference type="AlphaFoldDB" id="A0A1C6RCG9"/>
<proteinExistence type="predicted"/>
<protein>
    <submittedName>
        <fullName evidence="1">Uncharacterized protein</fullName>
    </submittedName>
</protein>
<reference evidence="1 2" key="1">
    <citation type="submission" date="2016-06" db="EMBL/GenBank/DDBJ databases">
        <authorList>
            <person name="Kjaerup R.B."/>
            <person name="Dalgaard T.S."/>
            <person name="Juul-Madsen H.R."/>
        </authorList>
    </citation>
    <scope>NUCLEOTIDE SEQUENCE [LARGE SCALE GENOMIC DNA]</scope>
    <source>
        <strain evidence="1 2">DSM 43818</strain>
    </source>
</reference>
<gene>
    <name evidence="1" type="ORF">GA0070616_0559</name>
</gene>
<accession>A0A1C6RCG9</accession>
<dbReference type="RefSeq" id="WP_091075677.1">
    <property type="nucleotide sequence ID" value="NZ_FMHT01000003.1"/>
</dbReference>
<sequence length="154" mass="16733">MGLATGGGADNRILLIASDNTFAHTYADLAELLAEPAEGDKLGGAVEFFDATGRRLAPVFDAQWVLIDLRPGDEPADPTAIQHRLQAVRDHVEWFLTTYPDVAERARLSVAEAVASLPPPGRRLTDDIDLLPRHHEGNQGNFLHNAMHAAGWAH</sequence>
<evidence type="ECO:0000313" key="1">
    <source>
        <dbReference type="EMBL" id="SCL14854.1"/>
    </source>
</evidence>
<evidence type="ECO:0000313" key="2">
    <source>
        <dbReference type="Proteomes" id="UP000199699"/>
    </source>
</evidence>
<dbReference type="STRING" id="145857.GA0070616_0559"/>